<protein>
    <recommendedName>
        <fullName evidence="3">PE-PGRS family protein</fullName>
    </recommendedName>
</protein>
<dbReference type="EMBL" id="JBEZFP010000002">
    <property type="protein sequence ID" value="MEU8132098.1"/>
    <property type="molecule type" value="Genomic_DNA"/>
</dbReference>
<keyword evidence="2" id="KW-1185">Reference proteome</keyword>
<comment type="caution">
    <text evidence="1">The sequence shown here is derived from an EMBL/GenBank/DDBJ whole genome shotgun (WGS) entry which is preliminary data.</text>
</comment>
<name>A0ABV3D8N6_9ACTN</name>
<reference evidence="1 2" key="1">
    <citation type="submission" date="2024-06" db="EMBL/GenBank/DDBJ databases">
        <title>The Natural Products Discovery Center: Release of the First 8490 Sequenced Strains for Exploring Actinobacteria Biosynthetic Diversity.</title>
        <authorList>
            <person name="Kalkreuter E."/>
            <person name="Kautsar S.A."/>
            <person name="Yang D."/>
            <person name="Bader C.D."/>
            <person name="Teijaro C.N."/>
            <person name="Fluegel L."/>
            <person name="Davis C.M."/>
            <person name="Simpson J.R."/>
            <person name="Lauterbach L."/>
            <person name="Steele A.D."/>
            <person name="Gui C."/>
            <person name="Meng S."/>
            <person name="Li G."/>
            <person name="Viehrig K."/>
            <person name="Ye F."/>
            <person name="Su P."/>
            <person name="Kiefer A.F."/>
            <person name="Nichols A."/>
            <person name="Cepeda A.J."/>
            <person name="Yan W."/>
            <person name="Fan B."/>
            <person name="Jiang Y."/>
            <person name="Adhikari A."/>
            <person name="Zheng C.-J."/>
            <person name="Schuster L."/>
            <person name="Cowan T.M."/>
            <person name="Smanski M.J."/>
            <person name="Chevrette M.G."/>
            <person name="De Carvalho L.P.S."/>
            <person name="Shen B."/>
        </authorList>
    </citation>
    <scope>NUCLEOTIDE SEQUENCE [LARGE SCALE GENOMIC DNA]</scope>
    <source>
        <strain evidence="1 2">NPDC048946</strain>
    </source>
</reference>
<dbReference type="RefSeq" id="WP_358347370.1">
    <property type="nucleotide sequence ID" value="NZ_JBEZFP010000002.1"/>
</dbReference>
<organism evidence="1 2">
    <name type="scientific">Streptodolium elevatio</name>
    <dbReference type="NCBI Taxonomy" id="3157996"/>
    <lineage>
        <taxon>Bacteria</taxon>
        <taxon>Bacillati</taxon>
        <taxon>Actinomycetota</taxon>
        <taxon>Actinomycetes</taxon>
        <taxon>Kitasatosporales</taxon>
        <taxon>Streptomycetaceae</taxon>
        <taxon>Streptodolium</taxon>
    </lineage>
</organism>
<sequence>MDVTAFVALLDELDSDDGALTTRLGNELPAQVRRQRDVPARLVRARTVVYHFPGSIPTIRNWRLTGAHVACLVEGAGPAHGVLRLLRGLAPRHAWAYLDGTRGLAESIRTRLGADPAAWARLQRELAAYPGLLPELVEDAAKGAKAAGGRAVPRVPPAPRGIRIEMRQLLMLLDAGTLAALIPHLDRRTVVDLARFGAPLPPETLAWVVAMASPRERLTLAKARWSRPDLAAALVELDDTDINAAVYLNAHTSVAVRARIMAAADRVPLHSSVLARVRDNTSRSMRLPALWSGDPLLVRAALLRRDHTSSSPQECLRAWEREGYDALAALFRPYSYEQGAAPAPFRLPRYRSMLLAAVEGVWRRHGVQEAARLVHELPVTPRDKQHFAELFVQEDGPERLRSEIAAKTAPRVLVKRLRRPSPTQLWPLIESPWIDWPTVERAEHAQPLSGAAWGLLASSPGCPDRVVPEVVDLSGESAVAGAGRWPTGPDVIVPREWTGNGYTVAEPARRGSAMPPDHLFRAVAPAARALNTYGCLTELTAAAPGSLRYHDHLRELVGRHLGSSTEARVVAMRLLPDFTGTTEELLATAAAMTLVDVK</sequence>
<evidence type="ECO:0008006" key="3">
    <source>
        <dbReference type="Google" id="ProtNLM"/>
    </source>
</evidence>
<dbReference type="Proteomes" id="UP001551482">
    <property type="component" value="Unassembled WGS sequence"/>
</dbReference>
<gene>
    <name evidence="1" type="ORF">AB0C36_01165</name>
</gene>
<evidence type="ECO:0000313" key="1">
    <source>
        <dbReference type="EMBL" id="MEU8132098.1"/>
    </source>
</evidence>
<accession>A0ABV3D8N6</accession>
<evidence type="ECO:0000313" key="2">
    <source>
        <dbReference type="Proteomes" id="UP001551482"/>
    </source>
</evidence>
<proteinExistence type="predicted"/>